<feature type="transmembrane region" description="Helical" evidence="7">
    <location>
        <begin position="452"/>
        <end position="473"/>
    </location>
</feature>
<dbReference type="Proteomes" id="UP000288215">
    <property type="component" value="Unassembled WGS sequence"/>
</dbReference>
<organism evidence="9 10">
    <name type="scientific">Methanosuratincola subterraneus</name>
    <dbReference type="NCBI Taxonomy" id="2593994"/>
    <lineage>
        <taxon>Archaea</taxon>
        <taxon>Thermoproteota</taxon>
        <taxon>Methanosuratincolia</taxon>
        <taxon>Candidatus Methanomethylicales</taxon>
        <taxon>Candidatus Methanomethylicaceae</taxon>
        <taxon>Candidatus Methanosuratincola (ex Vanwonterghem et al. 2016)</taxon>
    </lineage>
</organism>
<feature type="transmembrane region" description="Helical" evidence="7">
    <location>
        <begin position="418"/>
        <end position="440"/>
    </location>
</feature>
<accession>A0A3S3REH2</accession>
<feature type="transmembrane region" description="Helical" evidence="7">
    <location>
        <begin position="52"/>
        <end position="72"/>
    </location>
</feature>
<evidence type="ECO:0000256" key="5">
    <source>
        <dbReference type="ARBA" id="ARBA00022989"/>
    </source>
</evidence>
<dbReference type="InterPro" id="IPR006153">
    <property type="entry name" value="Cation/H_exchanger_TM"/>
</dbReference>
<feature type="transmembrane region" description="Helical" evidence="7">
    <location>
        <begin position="6"/>
        <end position="22"/>
    </location>
</feature>
<feature type="transmembrane region" description="Helical" evidence="7">
    <location>
        <begin position="353"/>
        <end position="372"/>
    </location>
</feature>
<feature type="transmembrane region" description="Helical" evidence="7">
    <location>
        <begin position="212"/>
        <end position="230"/>
    </location>
</feature>
<feature type="domain" description="Cation/H+ exchanger transmembrane" evidence="8">
    <location>
        <begin position="13"/>
        <end position="369"/>
    </location>
</feature>
<dbReference type="GO" id="GO:0016020">
    <property type="term" value="C:membrane"/>
    <property type="evidence" value="ECO:0007669"/>
    <property type="project" value="UniProtKB-SubCell"/>
</dbReference>
<sequence length="574" mass="62025">MDALLGFTVSLISAAAVALVLKKANVSPVAGYIIAGLLIGPVFRAVDPSSEYIKIASNIGIALISFEIGLTAKLGFLRRHTQEIGMTALIEFLAITFLSAVIGVSLGLPIIITVILGLMALDTSTAIAFKLAESTKKLSERSSLQILGVGTVEDVIVMAGISLIPAFAQFGHLQIESMFYHISFVVVTVLVTLVVSLQILPKIFAFVSKGNDQEITVLLLLATAIGFGWLGNYMGISFSLGAFIAGLVISSIDLPKEVMSRMVSLRDLFAILFFISVGLAMPRIDSLASVAYAAMIALAVIALKFVSFTSAAWLSGKKLEKAVRTGFYMIPISEFALIVASEGYRYGFIDNNFFMASAFAVIISVIVASKLVENDEAYANKVASLIPPMIRNGVETIAMQTAEFLNGAVLRAKEGQEFLINIGSKIAVIIVITSVGALIIQLLNDMPLTADFVLIIQAVVASMVAIITLFEIIRLGSSVHRMAEWALQKRGKEANKILRVFRNLVYIITLLIVSVIIILSSATIIRRLFLELGALTANLLSFAFIFALVLIAFYFSYSRIRKMLETLEGIINRI</sequence>
<feature type="transmembrane region" description="Helical" evidence="7">
    <location>
        <begin position="267"/>
        <end position="284"/>
    </location>
</feature>
<dbReference type="AlphaFoldDB" id="A0A3S3REH2"/>
<gene>
    <name evidence="9" type="ORF">Metus_1377</name>
</gene>
<dbReference type="Gene3D" id="1.20.1530.20">
    <property type="match status" value="1"/>
</dbReference>
<keyword evidence="4 7" id="KW-0812">Transmembrane</keyword>
<keyword evidence="6 7" id="KW-0472">Membrane</keyword>
<proteinExistence type="inferred from homology"/>
<comment type="caution">
    <text evidence="9">The sequence shown here is derived from an EMBL/GenBank/DDBJ whole genome shotgun (WGS) entry which is preliminary data.</text>
</comment>
<comment type="subcellular location">
    <subcellularLocation>
        <location evidence="1">Membrane</location>
        <topology evidence="1">Multi-pass membrane protein</topology>
    </subcellularLocation>
</comment>
<reference evidence="9 10" key="1">
    <citation type="submission" date="2018-12" db="EMBL/GenBank/DDBJ databases">
        <title>The complete genome of the methanogenic archaea of the candidate phylum Verstraetearchaeota, obtained from the metagenome of underground thermal water.</title>
        <authorList>
            <person name="Kadnikov V.V."/>
            <person name="Mardanov A.V."/>
            <person name="Beletsky A.V."/>
            <person name="Karnachuk O.V."/>
            <person name="Ravin N.V."/>
        </authorList>
    </citation>
    <scope>NUCLEOTIDE SEQUENCE [LARGE SCALE GENOMIC DNA]</scope>
    <source>
        <strain evidence="9">Ch88</strain>
    </source>
</reference>
<feature type="transmembrane region" description="Helical" evidence="7">
    <location>
        <begin position="326"/>
        <end position="347"/>
    </location>
</feature>
<comment type="similarity">
    <text evidence="2">Belongs to the monovalent cation:proton antiporter 2 (CPA2) transporter (TC 2.A.37) family.</text>
</comment>
<dbReference type="GO" id="GO:0015297">
    <property type="term" value="F:antiporter activity"/>
    <property type="evidence" value="ECO:0007669"/>
    <property type="project" value="InterPro"/>
</dbReference>
<keyword evidence="3" id="KW-0813">Transport</keyword>
<dbReference type="InterPro" id="IPR038770">
    <property type="entry name" value="Na+/solute_symporter_sf"/>
</dbReference>
<evidence type="ECO:0000256" key="7">
    <source>
        <dbReference type="SAM" id="Phobius"/>
    </source>
</evidence>
<evidence type="ECO:0000313" key="10">
    <source>
        <dbReference type="Proteomes" id="UP000288215"/>
    </source>
</evidence>
<feature type="transmembrane region" description="Helical" evidence="7">
    <location>
        <begin position="504"/>
        <end position="525"/>
    </location>
</feature>
<feature type="transmembrane region" description="Helical" evidence="7">
    <location>
        <begin position="29"/>
        <end position="46"/>
    </location>
</feature>
<dbReference type="PANTHER" id="PTHR42751">
    <property type="entry name" value="SODIUM/HYDROGEN EXCHANGER FAMILY/TRKA DOMAIN PROTEIN"/>
    <property type="match status" value="1"/>
</dbReference>
<dbReference type="PANTHER" id="PTHR42751:SF3">
    <property type="entry name" value="SODIUM_GLUTAMATE SYMPORTER"/>
    <property type="match status" value="1"/>
</dbReference>
<evidence type="ECO:0000259" key="8">
    <source>
        <dbReference type="Pfam" id="PF00999"/>
    </source>
</evidence>
<dbReference type="EMBL" id="RXGA01000003">
    <property type="protein sequence ID" value="RWX73403.1"/>
    <property type="molecule type" value="Genomic_DNA"/>
</dbReference>
<keyword evidence="5 7" id="KW-1133">Transmembrane helix</keyword>
<feature type="transmembrane region" description="Helical" evidence="7">
    <location>
        <begin position="144"/>
        <end position="167"/>
    </location>
</feature>
<evidence type="ECO:0000256" key="1">
    <source>
        <dbReference type="ARBA" id="ARBA00004141"/>
    </source>
</evidence>
<feature type="transmembrane region" description="Helical" evidence="7">
    <location>
        <begin position="179"/>
        <end position="200"/>
    </location>
</feature>
<dbReference type="GO" id="GO:1902600">
    <property type="term" value="P:proton transmembrane transport"/>
    <property type="evidence" value="ECO:0007669"/>
    <property type="project" value="InterPro"/>
</dbReference>
<feature type="transmembrane region" description="Helical" evidence="7">
    <location>
        <begin position="537"/>
        <end position="557"/>
    </location>
</feature>
<name>A0A3S3REH2_METS7</name>
<protein>
    <recommendedName>
        <fullName evidence="8">Cation/H+ exchanger transmembrane domain-containing protein</fullName>
    </recommendedName>
</protein>
<evidence type="ECO:0000256" key="6">
    <source>
        <dbReference type="ARBA" id="ARBA00023136"/>
    </source>
</evidence>
<evidence type="ECO:0000256" key="2">
    <source>
        <dbReference type="ARBA" id="ARBA00005551"/>
    </source>
</evidence>
<evidence type="ECO:0000313" key="9">
    <source>
        <dbReference type="EMBL" id="RWX73403.1"/>
    </source>
</evidence>
<dbReference type="Pfam" id="PF00999">
    <property type="entry name" value="Na_H_Exchanger"/>
    <property type="match status" value="1"/>
</dbReference>
<feature type="transmembrane region" description="Helical" evidence="7">
    <location>
        <begin position="290"/>
        <end position="314"/>
    </location>
</feature>
<evidence type="ECO:0000256" key="3">
    <source>
        <dbReference type="ARBA" id="ARBA00022448"/>
    </source>
</evidence>
<evidence type="ECO:0000256" key="4">
    <source>
        <dbReference type="ARBA" id="ARBA00022692"/>
    </source>
</evidence>